<evidence type="ECO:0000256" key="10">
    <source>
        <dbReference type="ARBA" id="ARBA00023242"/>
    </source>
</evidence>
<accession>A0A0F2LW34</accession>
<sequence>MQRAQSAVDFSNLLNHDSTPSSTATSSSISSMNHQLQNEAADVEMGSAESTSGASSSTSIRPNGPVPNGQGADATPEMPRPYKCPLCDKAFHRLEHQTRHIRTHTGEKPHACQFPGCSKRFSRSDELTRHSRIHNNPNSRRHNKASHMPHASYNPTAESLMPPPAGAKAIRSAPPSALGSPNHSPPHTYSSYSLANGFKPSFGGSSSSNGRLGGAFGNTSPQQSHQGMDIAMLAKAAHQVERETVMAPPSHYSSPSSSRHHSHSNSHHLHHHSSHHSSHHGSSSLHTSPPSSYYNSYHHSSQQRLPSLSAYHMSRSHSHEDGHQAPHGASNGNGNSDEHFHAYRHAKRSRPNSPNSTAPSSPTFSHDSLSPTPDHTPLATPAHSPRLRPFSSTYELPPFRQLSLHSHTTPALAPLEPQPDSSKYTAPTPANATAKPSGGISLSDILSRTDGSQRKLPVPQVMTKGVPDLLMPSDGFNLSGRSSSSNSISGSDLMERM</sequence>
<feature type="region of interest" description="Disordered" evidence="15">
    <location>
        <begin position="245"/>
        <end position="393"/>
    </location>
</feature>
<dbReference type="Gene3D" id="3.30.160.60">
    <property type="entry name" value="Classic Zinc Finger"/>
    <property type="match status" value="2"/>
</dbReference>
<evidence type="ECO:0000256" key="9">
    <source>
        <dbReference type="ARBA" id="ARBA00023163"/>
    </source>
</evidence>
<dbReference type="VEuPathDB" id="FungiDB:SPSK_00519"/>
<keyword evidence="8" id="KW-0238">DNA-binding</keyword>
<keyword evidence="4" id="KW-0677">Repeat</keyword>
<evidence type="ECO:0000256" key="3">
    <source>
        <dbReference type="ARBA" id="ARBA00022723"/>
    </source>
</evidence>
<dbReference type="GO" id="GO:0000978">
    <property type="term" value="F:RNA polymerase II cis-regulatory region sequence-specific DNA binding"/>
    <property type="evidence" value="ECO:0007669"/>
    <property type="project" value="TreeGrafter"/>
</dbReference>
<feature type="domain" description="C2H2-type" evidence="16">
    <location>
        <begin position="82"/>
        <end position="109"/>
    </location>
</feature>
<dbReference type="SUPFAM" id="SSF57667">
    <property type="entry name" value="beta-beta-alpha zinc fingers"/>
    <property type="match status" value="1"/>
</dbReference>
<comment type="subcellular location">
    <subcellularLocation>
        <location evidence="1">Nucleus</location>
    </subcellularLocation>
</comment>
<feature type="compositionally biased region" description="Polar residues" evidence="15">
    <location>
        <begin position="179"/>
        <end position="194"/>
    </location>
</feature>
<dbReference type="GO" id="GO:0005634">
    <property type="term" value="C:nucleus"/>
    <property type="evidence" value="ECO:0007669"/>
    <property type="project" value="UniProtKB-SubCell"/>
</dbReference>
<organism evidence="17 18">
    <name type="scientific">Sporothrix schenckii 1099-18</name>
    <dbReference type="NCBI Taxonomy" id="1397361"/>
    <lineage>
        <taxon>Eukaryota</taxon>
        <taxon>Fungi</taxon>
        <taxon>Dikarya</taxon>
        <taxon>Ascomycota</taxon>
        <taxon>Pezizomycotina</taxon>
        <taxon>Sordariomycetes</taxon>
        <taxon>Sordariomycetidae</taxon>
        <taxon>Ophiostomatales</taxon>
        <taxon>Ophiostomataceae</taxon>
        <taxon>Sporothrix</taxon>
    </lineage>
</organism>
<name>A0A0F2LW34_SPOSC</name>
<keyword evidence="3" id="KW-0479">Metal-binding</keyword>
<dbReference type="InterPro" id="IPR013087">
    <property type="entry name" value="Znf_C2H2_type"/>
</dbReference>
<dbReference type="FunFam" id="3.30.160.60:FF:000089">
    <property type="entry name" value="DNA-binding protein creA"/>
    <property type="match status" value="1"/>
</dbReference>
<evidence type="ECO:0000256" key="1">
    <source>
        <dbReference type="ARBA" id="ARBA00004123"/>
    </source>
</evidence>
<feature type="compositionally biased region" description="Low complexity" evidence="15">
    <location>
        <begin position="280"/>
        <end position="300"/>
    </location>
</feature>
<comment type="function">
    <text evidence="12">Involved in carbon catabolite repression. Represses the transcription of a number of genes by binding to a GC-rich region in their promoter.</text>
</comment>
<evidence type="ECO:0000256" key="15">
    <source>
        <dbReference type="SAM" id="MobiDB-lite"/>
    </source>
</evidence>
<evidence type="ECO:0000256" key="12">
    <source>
        <dbReference type="ARBA" id="ARBA00054824"/>
    </source>
</evidence>
<dbReference type="GeneID" id="27662763"/>
<keyword evidence="6" id="KW-0862">Zinc</keyword>
<feature type="compositionally biased region" description="Low complexity" evidence="15">
    <location>
        <begin position="46"/>
        <end position="59"/>
    </location>
</feature>
<feature type="compositionally biased region" description="Polar residues" evidence="15">
    <location>
        <begin position="1"/>
        <end position="17"/>
    </location>
</feature>
<gene>
    <name evidence="17" type="ORF">SPSK_00519</name>
</gene>
<dbReference type="OrthoDB" id="654211at2759"/>
<feature type="compositionally biased region" description="Low complexity" evidence="15">
    <location>
        <begin position="201"/>
        <end position="210"/>
    </location>
</feature>
<dbReference type="InterPro" id="IPR036236">
    <property type="entry name" value="Znf_C2H2_sf"/>
</dbReference>
<feature type="region of interest" description="Disordered" evidence="15">
    <location>
        <begin position="473"/>
        <end position="497"/>
    </location>
</feature>
<dbReference type="GO" id="GO:0000433">
    <property type="term" value="P:carbon catabolite repression of transcription from RNA polymerase II promoter by glucose"/>
    <property type="evidence" value="ECO:0007669"/>
    <property type="project" value="TreeGrafter"/>
</dbReference>
<evidence type="ECO:0000256" key="4">
    <source>
        <dbReference type="ARBA" id="ARBA00022737"/>
    </source>
</evidence>
<evidence type="ECO:0000256" key="8">
    <source>
        <dbReference type="ARBA" id="ARBA00023125"/>
    </source>
</evidence>
<comment type="similarity">
    <text evidence="11">Belongs to the creA/MIG C2H2-type zinc-finger protein family.</text>
</comment>
<evidence type="ECO:0000256" key="5">
    <source>
        <dbReference type="ARBA" id="ARBA00022771"/>
    </source>
</evidence>
<dbReference type="PANTHER" id="PTHR47428">
    <property type="entry name" value="REGULATORY PROTEIN MIG1-RELATED"/>
    <property type="match status" value="1"/>
</dbReference>
<reference evidence="17 18" key="2">
    <citation type="journal article" date="2015" name="Eukaryot. Cell">
        <title>Asexual propagation of a virulent clone complex in a human and feline outbreak of sporotrichosis.</title>
        <authorList>
            <person name="Teixeira Mde M."/>
            <person name="Rodrigues A.M."/>
            <person name="Tsui C.K."/>
            <person name="de Almeida L.G."/>
            <person name="Van Diepeningen A.D."/>
            <person name="van den Ende B.G."/>
            <person name="Fernandes G.F."/>
            <person name="Kano R."/>
            <person name="Hamelin R.C."/>
            <person name="Lopes-Bezerra L.M."/>
            <person name="Vasconcelos A.T."/>
            <person name="de Hoog S."/>
            <person name="de Camargo Z.P."/>
            <person name="Felipe M.S."/>
        </authorList>
    </citation>
    <scope>NUCLEOTIDE SEQUENCE [LARGE SCALE GENOMIC DNA]</scope>
    <source>
        <strain evidence="17 18">1099-18</strain>
    </source>
</reference>
<evidence type="ECO:0000256" key="14">
    <source>
        <dbReference type="PROSITE-ProRule" id="PRU00042"/>
    </source>
</evidence>
<reference evidence="17 18" key="1">
    <citation type="journal article" date="2014" name="BMC Genomics">
        <title>Comparative genomics of the major fungal agents of human and animal Sporotrichosis: Sporothrix schenckii and Sporothrix brasiliensis.</title>
        <authorList>
            <person name="Teixeira M.M."/>
            <person name="de Almeida L.G."/>
            <person name="Kubitschek-Barreira P."/>
            <person name="Alves F.L."/>
            <person name="Kioshima E.S."/>
            <person name="Abadio A.K."/>
            <person name="Fernandes L."/>
            <person name="Derengowski L.S."/>
            <person name="Ferreira K.S."/>
            <person name="Souza R.C."/>
            <person name="Ruiz J.C."/>
            <person name="de Andrade N.C."/>
            <person name="Paes H.C."/>
            <person name="Nicola A.M."/>
            <person name="Albuquerque P."/>
            <person name="Gerber A.L."/>
            <person name="Martins V.P."/>
            <person name="Peconick L.D."/>
            <person name="Neto A.V."/>
            <person name="Chaucanez C.B."/>
            <person name="Silva P.A."/>
            <person name="Cunha O.L."/>
            <person name="de Oliveira F.F."/>
            <person name="dos Santos T.C."/>
            <person name="Barros A.L."/>
            <person name="Soares M.A."/>
            <person name="de Oliveira L.M."/>
            <person name="Marini M.M."/>
            <person name="Villalobos-Duno H."/>
            <person name="Cunha M.M."/>
            <person name="de Hoog S."/>
            <person name="da Silveira J.F."/>
            <person name="Henrissat B."/>
            <person name="Nino-Vega G.A."/>
            <person name="Cisalpino P.S."/>
            <person name="Mora-Montes H.M."/>
            <person name="Almeida S.R."/>
            <person name="Stajich J.E."/>
            <person name="Lopes-Bezerra L.M."/>
            <person name="Vasconcelos A.T."/>
            <person name="Felipe M.S."/>
        </authorList>
    </citation>
    <scope>NUCLEOTIDE SEQUENCE [LARGE SCALE GENOMIC DNA]</scope>
    <source>
        <strain evidence="17 18">1099-18</strain>
    </source>
</reference>
<evidence type="ECO:0000313" key="18">
    <source>
        <dbReference type="Proteomes" id="UP000033710"/>
    </source>
</evidence>
<dbReference type="GO" id="GO:0043609">
    <property type="term" value="P:regulation of carbon utilization"/>
    <property type="evidence" value="ECO:0007669"/>
    <property type="project" value="UniProtKB-ARBA"/>
</dbReference>
<dbReference type="SMART" id="SM00355">
    <property type="entry name" value="ZnF_C2H2"/>
    <property type="match status" value="2"/>
</dbReference>
<dbReference type="Pfam" id="PF00096">
    <property type="entry name" value="zf-C2H2"/>
    <property type="match status" value="2"/>
</dbReference>
<keyword evidence="2" id="KW-0678">Repressor</keyword>
<dbReference type="PROSITE" id="PS50157">
    <property type="entry name" value="ZINC_FINGER_C2H2_2"/>
    <property type="match status" value="2"/>
</dbReference>
<dbReference type="Proteomes" id="UP000033710">
    <property type="component" value="Unassembled WGS sequence"/>
</dbReference>
<evidence type="ECO:0000259" key="16">
    <source>
        <dbReference type="PROSITE" id="PS50157"/>
    </source>
</evidence>
<feature type="compositionally biased region" description="Low complexity" evidence="15">
    <location>
        <begin position="18"/>
        <end position="31"/>
    </location>
</feature>
<dbReference type="FunFam" id="3.30.160.60:FF:000152">
    <property type="entry name" value="DNA-binding protein creA"/>
    <property type="match status" value="1"/>
</dbReference>
<evidence type="ECO:0000256" key="6">
    <source>
        <dbReference type="ARBA" id="ARBA00022833"/>
    </source>
</evidence>
<feature type="domain" description="C2H2-type" evidence="16">
    <location>
        <begin position="110"/>
        <end position="139"/>
    </location>
</feature>
<evidence type="ECO:0000256" key="2">
    <source>
        <dbReference type="ARBA" id="ARBA00022491"/>
    </source>
</evidence>
<dbReference type="RefSeq" id="XP_016582782.1">
    <property type="nucleotide sequence ID" value="XM_016727486.1"/>
</dbReference>
<dbReference type="EMBL" id="AXCR01000012">
    <property type="protein sequence ID" value="KJR80106.1"/>
    <property type="molecule type" value="Genomic_DNA"/>
</dbReference>
<feature type="region of interest" description="Disordered" evidence="15">
    <location>
        <begin position="1"/>
        <end position="80"/>
    </location>
</feature>
<dbReference type="KEGG" id="ssck:SPSK_00519"/>
<keyword evidence="5 14" id="KW-0863">Zinc-finger</keyword>
<protein>
    <recommendedName>
        <fullName evidence="13">Carbon catabolite repressor</fullName>
    </recommendedName>
</protein>
<dbReference type="AlphaFoldDB" id="A0A0F2LW34"/>
<keyword evidence="10" id="KW-0539">Nucleus</keyword>
<comment type="caution">
    <text evidence="17">The sequence shown here is derived from an EMBL/GenBank/DDBJ whole genome shotgun (WGS) entry which is preliminary data.</text>
</comment>
<evidence type="ECO:0000256" key="13">
    <source>
        <dbReference type="ARBA" id="ARBA00077756"/>
    </source>
</evidence>
<proteinExistence type="inferred from homology"/>
<feature type="compositionally biased region" description="Low complexity" evidence="15">
    <location>
        <begin position="351"/>
        <end position="365"/>
    </location>
</feature>
<dbReference type="InterPro" id="IPR051007">
    <property type="entry name" value="creA/MIG_C2H2-ZnF"/>
</dbReference>
<dbReference type="GO" id="GO:0008270">
    <property type="term" value="F:zinc ion binding"/>
    <property type="evidence" value="ECO:0007669"/>
    <property type="project" value="UniProtKB-KW"/>
</dbReference>
<feature type="compositionally biased region" description="Low complexity" evidence="15">
    <location>
        <begin position="425"/>
        <end position="436"/>
    </location>
</feature>
<evidence type="ECO:0000256" key="7">
    <source>
        <dbReference type="ARBA" id="ARBA00023015"/>
    </source>
</evidence>
<feature type="compositionally biased region" description="Low complexity" evidence="15">
    <location>
        <begin position="248"/>
        <end position="257"/>
    </location>
</feature>
<keyword evidence="9" id="KW-0804">Transcription</keyword>
<keyword evidence="7" id="KW-0805">Transcription regulation</keyword>
<dbReference type="PANTHER" id="PTHR47428:SF1">
    <property type="entry name" value="REGULATORY PROTEIN MIG1-RELATED"/>
    <property type="match status" value="1"/>
</dbReference>
<feature type="region of interest" description="Disordered" evidence="15">
    <location>
        <begin position="102"/>
        <end position="224"/>
    </location>
</feature>
<evidence type="ECO:0000256" key="11">
    <source>
        <dbReference type="ARBA" id="ARBA00038023"/>
    </source>
</evidence>
<dbReference type="GO" id="GO:0005737">
    <property type="term" value="C:cytoplasm"/>
    <property type="evidence" value="ECO:0007669"/>
    <property type="project" value="TreeGrafter"/>
</dbReference>
<dbReference type="PROSITE" id="PS00028">
    <property type="entry name" value="ZINC_FINGER_C2H2_1"/>
    <property type="match status" value="2"/>
</dbReference>
<evidence type="ECO:0000313" key="17">
    <source>
        <dbReference type="EMBL" id="KJR80106.1"/>
    </source>
</evidence>
<feature type="region of interest" description="Disordered" evidence="15">
    <location>
        <begin position="410"/>
        <end position="454"/>
    </location>
</feature>
<feature type="compositionally biased region" description="Basic residues" evidence="15">
    <location>
        <begin position="258"/>
        <end position="279"/>
    </location>
</feature>